<protein>
    <submittedName>
        <fullName evidence="1">Uncharacterized protein</fullName>
    </submittedName>
</protein>
<dbReference type="EMBL" id="JBEPBX010000010">
    <property type="protein sequence ID" value="MER6614422.1"/>
    <property type="molecule type" value="Genomic_DNA"/>
</dbReference>
<evidence type="ECO:0000313" key="1">
    <source>
        <dbReference type="EMBL" id="MER6614422.1"/>
    </source>
</evidence>
<accession>A0ABV1UVZ8</accession>
<evidence type="ECO:0000313" key="2">
    <source>
        <dbReference type="Proteomes" id="UP001445472"/>
    </source>
</evidence>
<dbReference type="Proteomes" id="UP001445472">
    <property type="component" value="Unassembled WGS sequence"/>
</dbReference>
<organism evidence="1 2">
    <name type="scientific">Streptomyces xantholiticus</name>
    <dbReference type="NCBI Taxonomy" id="68285"/>
    <lineage>
        <taxon>Bacteria</taxon>
        <taxon>Bacillati</taxon>
        <taxon>Actinomycetota</taxon>
        <taxon>Actinomycetes</taxon>
        <taxon>Kitasatosporales</taxon>
        <taxon>Streptomycetaceae</taxon>
        <taxon>Streptomyces</taxon>
    </lineage>
</organism>
<dbReference type="RefSeq" id="WP_351976349.1">
    <property type="nucleotide sequence ID" value="NZ_JBEPBX010000010.1"/>
</dbReference>
<sequence>MTGNRSTHRMADGVRIPGTWRHAFMARQAGISLPGWRVAFRQASAISWVSQ</sequence>
<reference evidence="1 2" key="1">
    <citation type="submission" date="2024-06" db="EMBL/GenBank/DDBJ databases">
        <title>The Natural Products Discovery Center: Release of the First 8490 Sequenced Strains for Exploring Actinobacteria Biosynthetic Diversity.</title>
        <authorList>
            <person name="Kalkreuter E."/>
            <person name="Kautsar S.A."/>
            <person name="Yang D."/>
            <person name="Bader C.D."/>
            <person name="Teijaro C.N."/>
            <person name="Fluegel L."/>
            <person name="Davis C.M."/>
            <person name="Simpson J.R."/>
            <person name="Lauterbach L."/>
            <person name="Steele A.D."/>
            <person name="Gui C."/>
            <person name="Meng S."/>
            <person name="Li G."/>
            <person name="Viehrig K."/>
            <person name="Ye F."/>
            <person name="Su P."/>
            <person name="Kiefer A.F."/>
            <person name="Nichols A."/>
            <person name="Cepeda A.J."/>
            <person name="Yan W."/>
            <person name="Fan B."/>
            <person name="Jiang Y."/>
            <person name="Adhikari A."/>
            <person name="Zheng C.-J."/>
            <person name="Schuster L."/>
            <person name="Cowan T.M."/>
            <person name="Smanski M.J."/>
            <person name="Chevrette M.G."/>
            <person name="De Carvalho L.P.S."/>
            <person name="Shen B."/>
        </authorList>
    </citation>
    <scope>NUCLEOTIDE SEQUENCE [LARGE SCALE GENOMIC DNA]</scope>
    <source>
        <strain evidence="1 2">NPDC000837</strain>
    </source>
</reference>
<name>A0ABV1UVZ8_9ACTN</name>
<gene>
    <name evidence="1" type="ORF">ABT276_13820</name>
</gene>
<comment type="caution">
    <text evidence="1">The sequence shown here is derived from an EMBL/GenBank/DDBJ whole genome shotgun (WGS) entry which is preliminary data.</text>
</comment>
<keyword evidence="2" id="KW-1185">Reference proteome</keyword>
<proteinExistence type="predicted"/>